<proteinExistence type="predicted"/>
<sequence length="111" mass="12245">MVSQSDNLDQGRITFDFCRAHLKATQAPGKHPVTSDGHCRKLLLRSSAKEQAENHRGEHSRDYCKKNNTLAWAAKAAAGLLALPDSSSSPQHYNSGHFPVLFAVRRSPDAY</sequence>
<organism evidence="1 2">
    <name type="scientific">Lepraria finkii</name>
    <dbReference type="NCBI Taxonomy" id="1340010"/>
    <lineage>
        <taxon>Eukaryota</taxon>
        <taxon>Fungi</taxon>
        <taxon>Dikarya</taxon>
        <taxon>Ascomycota</taxon>
        <taxon>Pezizomycotina</taxon>
        <taxon>Lecanoromycetes</taxon>
        <taxon>OSLEUM clade</taxon>
        <taxon>Lecanoromycetidae</taxon>
        <taxon>Lecanorales</taxon>
        <taxon>Lecanorineae</taxon>
        <taxon>Stereocaulaceae</taxon>
        <taxon>Lepraria</taxon>
    </lineage>
</organism>
<dbReference type="EMBL" id="JBHFEH010000014">
    <property type="protein sequence ID" value="KAL2054779.1"/>
    <property type="molecule type" value="Genomic_DNA"/>
</dbReference>
<evidence type="ECO:0000313" key="1">
    <source>
        <dbReference type="EMBL" id="KAL2054779.1"/>
    </source>
</evidence>
<gene>
    <name evidence="1" type="ORF">ABVK25_005083</name>
</gene>
<name>A0ABR4BA96_9LECA</name>
<dbReference type="Proteomes" id="UP001590951">
    <property type="component" value="Unassembled WGS sequence"/>
</dbReference>
<reference evidence="1 2" key="1">
    <citation type="submission" date="2024-09" db="EMBL/GenBank/DDBJ databases">
        <title>Rethinking Asexuality: The Enigmatic Case of Functional Sexual Genes in Lepraria (Stereocaulaceae).</title>
        <authorList>
            <person name="Doellman M."/>
            <person name="Sun Y."/>
            <person name="Barcenas-Pena A."/>
            <person name="Lumbsch H.T."/>
            <person name="Grewe F."/>
        </authorList>
    </citation>
    <scope>NUCLEOTIDE SEQUENCE [LARGE SCALE GENOMIC DNA]</scope>
    <source>
        <strain evidence="1 2">Grewe 0041</strain>
    </source>
</reference>
<evidence type="ECO:0000313" key="2">
    <source>
        <dbReference type="Proteomes" id="UP001590951"/>
    </source>
</evidence>
<comment type="caution">
    <text evidence="1">The sequence shown here is derived from an EMBL/GenBank/DDBJ whole genome shotgun (WGS) entry which is preliminary data.</text>
</comment>
<protein>
    <submittedName>
        <fullName evidence="1">Uncharacterized protein</fullName>
    </submittedName>
</protein>
<accession>A0ABR4BA96</accession>
<keyword evidence="2" id="KW-1185">Reference proteome</keyword>